<feature type="transmembrane region" description="Helical" evidence="2">
    <location>
        <begin position="225"/>
        <end position="244"/>
    </location>
</feature>
<keyword evidence="2" id="KW-0812">Transmembrane</keyword>
<evidence type="ECO:0000313" key="5">
    <source>
        <dbReference type="Proteomes" id="UP000590740"/>
    </source>
</evidence>
<protein>
    <submittedName>
        <fullName evidence="4">Glycosyltransferase involved in cell wall biosynthesis</fullName>
    </submittedName>
</protein>
<dbReference type="InterPro" id="IPR001173">
    <property type="entry name" value="Glyco_trans_2-like"/>
</dbReference>
<keyword evidence="4" id="KW-0808">Transferase</keyword>
<dbReference type="Proteomes" id="UP000590740">
    <property type="component" value="Unassembled WGS sequence"/>
</dbReference>
<evidence type="ECO:0000259" key="3">
    <source>
        <dbReference type="Pfam" id="PF00535"/>
    </source>
</evidence>
<dbReference type="InterPro" id="IPR029044">
    <property type="entry name" value="Nucleotide-diphossugar_trans"/>
</dbReference>
<dbReference type="PANTHER" id="PTHR43630:SF2">
    <property type="entry name" value="GLYCOSYLTRANSFERASE"/>
    <property type="match status" value="1"/>
</dbReference>
<name>A0A7W7Y7A1_9BACT</name>
<proteinExistence type="inferred from homology"/>
<keyword evidence="2" id="KW-1133">Transmembrane helix</keyword>
<dbReference type="GO" id="GO:0016740">
    <property type="term" value="F:transferase activity"/>
    <property type="evidence" value="ECO:0007669"/>
    <property type="project" value="UniProtKB-KW"/>
</dbReference>
<sequence length="261" mass="30593">MSRLPLSISIISLNEEANLRRCLASIQDLAEEIVIVDSGSTDRTAEIAAEFGARFVHQDWLGYTAQKNLCLSLCTQPWILGLDCDEELTPELRNSIQNFFISGDENRFDGAWMSRLVWFMGRWIHHGDWYPDRKIRLFRRTKSRWAADGGGQVHERLDVDGPCTTLKGDLLHYSFKNIQHYLVKHVQYSNVFLQTQQSKGKRWSLLHTLFRPWWRFTRAYLLKRGFLDGFPGLWIAAATAFFTFDRYSRMYESEAERRTQQ</sequence>
<dbReference type="Gene3D" id="3.90.550.10">
    <property type="entry name" value="Spore Coat Polysaccharide Biosynthesis Protein SpsA, Chain A"/>
    <property type="match status" value="1"/>
</dbReference>
<feature type="domain" description="Glycosyltransferase 2-like" evidence="3">
    <location>
        <begin position="7"/>
        <end position="127"/>
    </location>
</feature>
<organism evidence="4 5">
    <name type="scientific">Prosthecobacter vanneervenii</name>
    <dbReference type="NCBI Taxonomy" id="48466"/>
    <lineage>
        <taxon>Bacteria</taxon>
        <taxon>Pseudomonadati</taxon>
        <taxon>Verrucomicrobiota</taxon>
        <taxon>Verrucomicrobiia</taxon>
        <taxon>Verrucomicrobiales</taxon>
        <taxon>Verrucomicrobiaceae</taxon>
        <taxon>Prosthecobacter</taxon>
    </lineage>
</organism>
<dbReference type="Pfam" id="PF00535">
    <property type="entry name" value="Glycos_transf_2"/>
    <property type="match status" value="1"/>
</dbReference>
<reference evidence="4 5" key="1">
    <citation type="submission" date="2020-08" db="EMBL/GenBank/DDBJ databases">
        <title>Genomic Encyclopedia of Type Strains, Phase IV (KMG-IV): sequencing the most valuable type-strain genomes for metagenomic binning, comparative biology and taxonomic classification.</title>
        <authorList>
            <person name="Goeker M."/>
        </authorList>
    </citation>
    <scope>NUCLEOTIDE SEQUENCE [LARGE SCALE GENOMIC DNA]</scope>
    <source>
        <strain evidence="4 5">DSM 12252</strain>
    </source>
</reference>
<evidence type="ECO:0000313" key="4">
    <source>
        <dbReference type="EMBL" id="MBB5030896.1"/>
    </source>
</evidence>
<comment type="caution">
    <text evidence="4">The sequence shown here is derived from an EMBL/GenBank/DDBJ whole genome shotgun (WGS) entry which is preliminary data.</text>
</comment>
<accession>A0A7W7Y7A1</accession>
<gene>
    <name evidence="4" type="ORF">HNQ65_000450</name>
</gene>
<keyword evidence="2" id="KW-0472">Membrane</keyword>
<dbReference type="EMBL" id="JACHIG010000001">
    <property type="protein sequence ID" value="MBB5030896.1"/>
    <property type="molecule type" value="Genomic_DNA"/>
</dbReference>
<comment type="similarity">
    <text evidence="1">Belongs to the glycosyltransferase 2 family. WaaE/KdtX subfamily.</text>
</comment>
<dbReference type="PANTHER" id="PTHR43630">
    <property type="entry name" value="POLY-BETA-1,6-N-ACETYL-D-GLUCOSAMINE SYNTHASE"/>
    <property type="match status" value="1"/>
</dbReference>
<evidence type="ECO:0000256" key="1">
    <source>
        <dbReference type="ARBA" id="ARBA00038494"/>
    </source>
</evidence>
<dbReference type="RefSeq" id="WP_184337848.1">
    <property type="nucleotide sequence ID" value="NZ_JACHIG010000001.1"/>
</dbReference>
<keyword evidence="5" id="KW-1185">Reference proteome</keyword>
<dbReference type="SUPFAM" id="SSF53448">
    <property type="entry name" value="Nucleotide-diphospho-sugar transferases"/>
    <property type="match status" value="1"/>
</dbReference>
<evidence type="ECO:0000256" key="2">
    <source>
        <dbReference type="SAM" id="Phobius"/>
    </source>
</evidence>
<dbReference type="CDD" id="cd02511">
    <property type="entry name" value="Beta4Glucosyltransferase"/>
    <property type="match status" value="1"/>
</dbReference>
<dbReference type="AlphaFoldDB" id="A0A7W7Y7A1"/>